<gene>
    <name evidence="1" type="ORF">MPDQ_003142</name>
</gene>
<name>A0A507QJE0_MONPU</name>
<reference evidence="1 2" key="1">
    <citation type="submission" date="2019-06" db="EMBL/GenBank/DDBJ databases">
        <title>Wine fermentation using esterase from Monascus purpureus.</title>
        <authorList>
            <person name="Geng C."/>
            <person name="Zhang Y."/>
        </authorList>
    </citation>
    <scope>NUCLEOTIDE SEQUENCE [LARGE SCALE GENOMIC DNA]</scope>
    <source>
        <strain evidence="1">HQ1</strain>
    </source>
</reference>
<sequence>MAIVHFTLNQAKNSNSPITIDNTEVVPAKMVKILAVYSSTISAALREHVTHAAAKGRRIGEALNEAIKAGESTVWALGGKSLLPFPVKQLKDQALEV</sequence>
<dbReference type="EMBL" id="VIFY01000201">
    <property type="protein sequence ID" value="TQB68629.1"/>
    <property type="molecule type" value="Genomic_DNA"/>
</dbReference>
<dbReference type="AlphaFoldDB" id="A0A507QJE0"/>
<protein>
    <submittedName>
        <fullName evidence="1">Uncharacterized protein</fullName>
    </submittedName>
</protein>
<proteinExistence type="predicted"/>
<evidence type="ECO:0000313" key="1">
    <source>
        <dbReference type="EMBL" id="TQB68629.1"/>
    </source>
</evidence>
<organism evidence="1 2">
    <name type="scientific">Monascus purpureus</name>
    <name type="common">Red mold</name>
    <name type="synonym">Monascus anka</name>
    <dbReference type="NCBI Taxonomy" id="5098"/>
    <lineage>
        <taxon>Eukaryota</taxon>
        <taxon>Fungi</taxon>
        <taxon>Dikarya</taxon>
        <taxon>Ascomycota</taxon>
        <taxon>Pezizomycotina</taxon>
        <taxon>Eurotiomycetes</taxon>
        <taxon>Eurotiomycetidae</taxon>
        <taxon>Eurotiales</taxon>
        <taxon>Aspergillaceae</taxon>
        <taxon>Monascus</taxon>
    </lineage>
</organism>
<dbReference type="Proteomes" id="UP000319663">
    <property type="component" value="Unassembled WGS sequence"/>
</dbReference>
<evidence type="ECO:0000313" key="2">
    <source>
        <dbReference type="Proteomes" id="UP000319663"/>
    </source>
</evidence>
<accession>A0A507QJE0</accession>
<comment type="caution">
    <text evidence="1">The sequence shown here is derived from an EMBL/GenBank/DDBJ whole genome shotgun (WGS) entry which is preliminary data.</text>
</comment>
<keyword evidence="2" id="KW-1185">Reference proteome</keyword>